<dbReference type="EMBL" id="GDID01002828">
    <property type="protein sequence ID" value="JAP93778.1"/>
    <property type="molecule type" value="Transcribed_RNA"/>
</dbReference>
<dbReference type="InterPro" id="IPR050836">
    <property type="entry name" value="SDS22/Internalin_LRR"/>
</dbReference>
<dbReference type="PANTHER" id="PTHR46652:SF3">
    <property type="entry name" value="LEUCINE-RICH REPEAT-CONTAINING PROTEIN 9"/>
    <property type="match status" value="1"/>
</dbReference>
<evidence type="ECO:0000256" key="1">
    <source>
        <dbReference type="ARBA" id="ARBA00022614"/>
    </source>
</evidence>
<keyword evidence="1" id="KW-0433">Leucine-rich repeat</keyword>
<name>A0A146KBZ4_9EUKA</name>
<feature type="non-terminal residue" evidence="3">
    <location>
        <position position="1"/>
    </location>
</feature>
<dbReference type="Gene3D" id="3.80.10.10">
    <property type="entry name" value="Ribonuclease Inhibitor"/>
    <property type="match status" value="1"/>
</dbReference>
<evidence type="ECO:0000256" key="2">
    <source>
        <dbReference type="ARBA" id="ARBA00022737"/>
    </source>
</evidence>
<accession>A0A146KBZ4</accession>
<evidence type="ECO:0000313" key="3">
    <source>
        <dbReference type="EMBL" id="JAP93778.1"/>
    </source>
</evidence>
<dbReference type="AlphaFoldDB" id="A0A146KBZ4"/>
<reference evidence="3" key="1">
    <citation type="submission" date="2015-07" db="EMBL/GenBank/DDBJ databases">
        <title>Adaptation to a free-living lifestyle via gene acquisitions in the diplomonad Trepomonas sp. PC1.</title>
        <authorList>
            <person name="Xu F."/>
            <person name="Jerlstrom-Hultqvist J."/>
            <person name="Kolisko M."/>
            <person name="Simpson A.G.B."/>
            <person name="Roger A.J."/>
            <person name="Svard S.G."/>
            <person name="Andersson J.O."/>
        </authorList>
    </citation>
    <scope>NUCLEOTIDE SEQUENCE</scope>
    <source>
        <strain evidence="3">PC1</strain>
    </source>
</reference>
<protein>
    <submittedName>
        <fullName evidence="3">Uncharacterized protein</fullName>
    </submittedName>
</protein>
<keyword evidence="2" id="KW-0677">Repeat</keyword>
<organism evidence="3">
    <name type="scientific">Trepomonas sp. PC1</name>
    <dbReference type="NCBI Taxonomy" id="1076344"/>
    <lineage>
        <taxon>Eukaryota</taxon>
        <taxon>Metamonada</taxon>
        <taxon>Diplomonadida</taxon>
        <taxon>Hexamitidae</taxon>
        <taxon>Hexamitinae</taxon>
        <taxon>Trepomonas</taxon>
    </lineage>
</organism>
<dbReference type="PANTHER" id="PTHR46652">
    <property type="entry name" value="LEUCINE-RICH REPEAT AND IQ DOMAIN-CONTAINING PROTEIN 1-RELATED"/>
    <property type="match status" value="1"/>
</dbReference>
<proteinExistence type="predicted"/>
<dbReference type="PROSITE" id="PS51450">
    <property type="entry name" value="LRR"/>
    <property type="match status" value="1"/>
</dbReference>
<sequence>ALNELTELNLGFNLIENIEDVKFANSVQKLWLHKNKIKKIKYHPKLSNITCLCLNDNKIEFVNFLSKMELLSTLSIQGNPIHSLLPLRNLNLTDFEIPKQAKVQELFIFSELRKKRIYNRPAINSRFVDDERYRDYLSGLNDGEGLFPMRECLTKLQTKQPTHDRLIAKIHQVAHQN</sequence>
<gene>
    <name evidence="3" type="ORF">TPC1_13799</name>
</gene>
<dbReference type="SUPFAM" id="SSF52058">
    <property type="entry name" value="L domain-like"/>
    <property type="match status" value="1"/>
</dbReference>
<dbReference type="InterPro" id="IPR001611">
    <property type="entry name" value="Leu-rich_rpt"/>
</dbReference>
<dbReference type="InterPro" id="IPR032675">
    <property type="entry name" value="LRR_dom_sf"/>
</dbReference>
<feature type="non-terminal residue" evidence="3">
    <location>
        <position position="177"/>
    </location>
</feature>